<evidence type="ECO:0000313" key="2">
    <source>
        <dbReference type="Proteomes" id="UP000241736"/>
    </source>
</evidence>
<dbReference type="Pfam" id="PF05136">
    <property type="entry name" value="Phage_portal_2"/>
    <property type="match status" value="1"/>
</dbReference>
<organism evidence="1 2">
    <name type="scientific">Arenimonas caeni</name>
    <dbReference type="NCBI Taxonomy" id="2058085"/>
    <lineage>
        <taxon>Bacteria</taxon>
        <taxon>Pseudomonadati</taxon>
        <taxon>Pseudomonadota</taxon>
        <taxon>Gammaproteobacteria</taxon>
        <taxon>Lysobacterales</taxon>
        <taxon>Lysobacteraceae</taxon>
        <taxon>Arenimonas</taxon>
    </lineage>
</organism>
<dbReference type="EMBL" id="PVLF01000006">
    <property type="protein sequence ID" value="PRH82623.1"/>
    <property type="molecule type" value="Genomic_DNA"/>
</dbReference>
<dbReference type="GO" id="GO:0005198">
    <property type="term" value="F:structural molecule activity"/>
    <property type="evidence" value="ECO:0007669"/>
    <property type="project" value="InterPro"/>
</dbReference>
<dbReference type="AlphaFoldDB" id="A0A2P6M9H2"/>
<proteinExistence type="predicted"/>
<dbReference type="OrthoDB" id="622132at2"/>
<dbReference type="NCBIfam" id="TIGR01539">
    <property type="entry name" value="portal_lambda"/>
    <property type="match status" value="1"/>
</dbReference>
<dbReference type="Proteomes" id="UP000241736">
    <property type="component" value="Unassembled WGS sequence"/>
</dbReference>
<dbReference type="InterPro" id="IPR006429">
    <property type="entry name" value="Phage_lambda_portal"/>
</dbReference>
<sequence length="497" mass="55126">MSMNFVDRMVGVFFPEAGLRRRRARALLERAYEGAARTDGWRPRRAGASANTDHRADARELRIRARSLVKNVPYITHALRSLVSCTVGTGIEPRSLAKRGAEVLDTLWSQWVPQADADGIFDLYGLQAAAYHAMEQDGEVLIRRRVRRPGDALTVPLQVQLLEIDWLDSAKQGSASDGGQIINGIEYDLLGKPRAYWLFSAHPGEYQGRPLRIDSKPVPAADIIHLFRPSRPGQGRGITRLAPVIARARDLMLYEDAELQRKNLETRLGLVVSGDATQMSNPPDSFGQPAEGGDGKRTYGDLGVLPSGGITEVAPGLSMQQIEPKTSSDYAAYVKLQLHLIAAGIGVPYESMTGDMKEVNFSSARIRHIDFRRDCEQVQWLVLVPKLCMGLWRWFVDAAVLGGKVTQADYGVDWSTPRWDYVNPHQDVRAEADQIKSGLLSPSESLRRRGYKPDLVFAEMGRDLEKMRSSGALELMRLFMSSGQVPAAEPADTTEET</sequence>
<dbReference type="GO" id="GO:0019068">
    <property type="term" value="P:virion assembly"/>
    <property type="evidence" value="ECO:0007669"/>
    <property type="project" value="InterPro"/>
</dbReference>
<gene>
    <name evidence="1" type="ORF">C6N40_06520</name>
</gene>
<accession>A0A2P6M9H2</accession>
<keyword evidence="2" id="KW-1185">Reference proteome</keyword>
<comment type="caution">
    <text evidence="1">The sequence shown here is derived from an EMBL/GenBank/DDBJ whole genome shotgun (WGS) entry which is preliminary data.</text>
</comment>
<reference evidence="1 2" key="1">
    <citation type="submission" date="2018-03" db="EMBL/GenBank/DDBJ databases">
        <title>Arenimonas caeni sp. nov., isolated from activated sludge.</title>
        <authorList>
            <person name="Liu H."/>
        </authorList>
    </citation>
    <scope>NUCLEOTIDE SEQUENCE [LARGE SCALE GENOMIC DNA]</scope>
    <source>
        <strain evidence="2">z29</strain>
    </source>
</reference>
<name>A0A2P6M9H2_9GAMM</name>
<evidence type="ECO:0000313" key="1">
    <source>
        <dbReference type="EMBL" id="PRH82623.1"/>
    </source>
</evidence>
<protein>
    <submittedName>
        <fullName evidence="1">Phage portal protein</fullName>
    </submittedName>
</protein>